<dbReference type="Pfam" id="PF01944">
    <property type="entry name" value="SpoIIM"/>
    <property type="match status" value="1"/>
</dbReference>
<organism evidence="2 3">
    <name type="scientific">Paenibacillus darwinianus</name>
    <dbReference type="NCBI Taxonomy" id="1380763"/>
    <lineage>
        <taxon>Bacteria</taxon>
        <taxon>Bacillati</taxon>
        <taxon>Bacillota</taxon>
        <taxon>Bacilli</taxon>
        <taxon>Bacillales</taxon>
        <taxon>Paenibacillaceae</taxon>
        <taxon>Paenibacillus</taxon>
    </lineage>
</organism>
<keyword evidence="1" id="KW-0812">Transmembrane</keyword>
<reference evidence="2 3" key="1">
    <citation type="submission" date="2014-02" db="EMBL/GenBank/DDBJ databases">
        <title>Genome sequence of Paenibacillus darwinianus reveals adaptive mechanisms for survival in Antarctic soils.</title>
        <authorList>
            <person name="Dsouza M."/>
            <person name="Taylor M.W."/>
            <person name="Turner S.J."/>
            <person name="Aislabie J."/>
        </authorList>
    </citation>
    <scope>NUCLEOTIDE SEQUENCE [LARGE SCALE GENOMIC DNA]</scope>
    <source>
        <strain evidence="2 3">CE1</strain>
    </source>
</reference>
<feature type="transmembrane region" description="Helical" evidence="1">
    <location>
        <begin position="52"/>
        <end position="72"/>
    </location>
</feature>
<keyword evidence="1" id="KW-1133">Transmembrane helix</keyword>
<accession>A0A9W5S1I1</accession>
<sequence length="203" mass="21873">MFSLKAFADHLLQMRRYFAFSAILFFAGVIVGGTNSAFEGYLDSQLQGIGEIAGMINNASNPTLFMLVFIFLNNTIKSVLVIYLGAAFGVAPLLFLLLNGMILGYLFTSMEETGQNAAAMFLKGIVPHGIIEIPAILIACAYGLKFGMLSLRAVGSLISRDKGIGKEYEFFAVRTVPVIVFLAVALLAAAVIESTVTVWLLSL</sequence>
<evidence type="ECO:0000313" key="3">
    <source>
        <dbReference type="Proteomes" id="UP000053750"/>
    </source>
</evidence>
<name>A0A9W5S1I1_9BACL</name>
<feature type="transmembrane region" description="Helical" evidence="1">
    <location>
        <begin position="125"/>
        <end position="151"/>
    </location>
</feature>
<dbReference type="PANTHER" id="PTHR35337:SF1">
    <property type="entry name" value="SLR1478 PROTEIN"/>
    <property type="match status" value="1"/>
</dbReference>
<dbReference type="EMBL" id="JFHU01000090">
    <property type="protein sequence ID" value="EXX89606.1"/>
    <property type="molecule type" value="Genomic_DNA"/>
</dbReference>
<keyword evidence="3" id="KW-1185">Reference proteome</keyword>
<dbReference type="OrthoDB" id="161024at2"/>
<dbReference type="RefSeq" id="WP_051587583.1">
    <property type="nucleotide sequence ID" value="NZ_KK082135.1"/>
</dbReference>
<comment type="caution">
    <text evidence="2">The sequence shown here is derived from an EMBL/GenBank/DDBJ whole genome shotgun (WGS) entry which is preliminary data.</text>
</comment>
<evidence type="ECO:0000256" key="1">
    <source>
        <dbReference type="SAM" id="Phobius"/>
    </source>
</evidence>
<dbReference type="InterPro" id="IPR002798">
    <property type="entry name" value="SpoIIM-like"/>
</dbReference>
<feature type="transmembrane region" description="Helical" evidence="1">
    <location>
        <begin position="171"/>
        <end position="192"/>
    </location>
</feature>
<proteinExistence type="predicted"/>
<dbReference type="AlphaFoldDB" id="A0A9W5S1I1"/>
<evidence type="ECO:0000313" key="2">
    <source>
        <dbReference type="EMBL" id="EXX89606.1"/>
    </source>
</evidence>
<dbReference type="Proteomes" id="UP000053750">
    <property type="component" value="Unassembled WGS sequence"/>
</dbReference>
<keyword evidence="1" id="KW-0472">Membrane</keyword>
<dbReference type="PANTHER" id="PTHR35337">
    <property type="entry name" value="SLR1478 PROTEIN"/>
    <property type="match status" value="1"/>
</dbReference>
<feature type="transmembrane region" description="Helical" evidence="1">
    <location>
        <begin position="79"/>
        <end position="105"/>
    </location>
</feature>
<gene>
    <name evidence="2" type="ORF">BG53_15125</name>
</gene>
<protein>
    <submittedName>
        <fullName evidence="2">Membrane protein</fullName>
    </submittedName>
</protein>